<comment type="catalytic activity">
    <reaction evidence="1 10">
        <text>Transfers a segment of a (1-&gt;4)-alpha-D-glucan to a new position in an acceptor, which may be glucose or a (1-&gt;4)-alpha-D-glucan.</text>
        <dbReference type="EC" id="2.4.1.25"/>
    </reaction>
</comment>
<evidence type="ECO:0000256" key="3">
    <source>
        <dbReference type="ARBA" id="ARBA00012560"/>
    </source>
</evidence>
<dbReference type="PANTHER" id="PTHR32438:SF5">
    <property type="entry name" value="4-ALPHA-GLUCANOTRANSFERASE DPE1, CHLOROPLASTIC_AMYLOPLASTIC"/>
    <property type="match status" value="1"/>
</dbReference>
<dbReference type="NCBIfam" id="TIGR00217">
    <property type="entry name" value="malQ"/>
    <property type="match status" value="1"/>
</dbReference>
<gene>
    <name evidence="11" type="primary">malQ</name>
    <name evidence="11" type="ORF">FRC98_19320</name>
</gene>
<sequence>MGTSFRAPCVQCGRLWWERGVRRRDDFEMGEMMGAWERSSGVLLHPTSLPGPDGVGSLGRYARRWIERLAEGGQRWWQVLPLNPPGHGGSPYSASSAFAGNPMLIDGEQLVEAGWLSGADLNVYRRVCAAGSTERFDVEVIREAKRELLVQAFEGWKEAGGVSEASFQEFTKTHAGWLEDFALYTALKHRHEGRGWQQWPAPLVRREPEAIAEAQRGLSVAMEQVRFEQWVFAEQWAKLKRYAAERGVGVLGDVPIFVAMDSAEVWAQRDLFELGADGEPEAVAGVPPDYFSKTGQRWGNPLYDWERMAERDYDWWVWRVQQVLRMVDAVRVDHFRGFESYWRIPAEAPTAVDGRWEKGPGEAVFEAIEAELGEVPMVAEDLGIITDKVRQLRDDLGLMGMRVMQFGFDGTEDHPFLPHTYPRHCAAYTGTHDNDTTRGWYEGLDELGKHGVRTYLSHGDEGIVWAMIERLWASKADLVVVPVQDLFELGSEARMNVPGRAEDNWNWRMSEAMLEDETVYMRLGELTKESKR</sequence>
<keyword evidence="5 10" id="KW-0328">Glycosyltransferase</keyword>
<evidence type="ECO:0000256" key="7">
    <source>
        <dbReference type="ARBA" id="ARBA00023277"/>
    </source>
</evidence>
<evidence type="ECO:0000256" key="1">
    <source>
        <dbReference type="ARBA" id="ARBA00000439"/>
    </source>
</evidence>
<keyword evidence="12" id="KW-1185">Reference proteome</keyword>
<dbReference type="GO" id="GO:0004134">
    <property type="term" value="F:4-alpha-glucanotransferase activity"/>
    <property type="evidence" value="ECO:0007669"/>
    <property type="project" value="UniProtKB-EC"/>
</dbReference>
<accession>A0A5C6WXL9</accession>
<name>A0A5C6WXL9_9DELT</name>
<comment type="caution">
    <text evidence="11">The sequence shown here is derived from an EMBL/GenBank/DDBJ whole genome shotgun (WGS) entry which is preliminary data.</text>
</comment>
<dbReference type="OrthoDB" id="9761577at2"/>
<protein>
    <recommendedName>
        <fullName evidence="4 10">4-alpha-glucanotransferase</fullName>
        <ecNumber evidence="3 10">2.4.1.25</ecNumber>
    </recommendedName>
    <alternativeName>
        <fullName evidence="8 10">Amylomaltase</fullName>
    </alternativeName>
    <alternativeName>
        <fullName evidence="9 10">Disproportionating enzyme</fullName>
    </alternativeName>
</protein>
<evidence type="ECO:0000256" key="8">
    <source>
        <dbReference type="ARBA" id="ARBA00031423"/>
    </source>
</evidence>
<dbReference type="GO" id="GO:0005975">
    <property type="term" value="P:carbohydrate metabolic process"/>
    <property type="evidence" value="ECO:0007669"/>
    <property type="project" value="InterPro"/>
</dbReference>
<evidence type="ECO:0000256" key="2">
    <source>
        <dbReference type="ARBA" id="ARBA00005684"/>
    </source>
</evidence>
<comment type="similarity">
    <text evidence="2 10">Belongs to the disproportionating enzyme family.</text>
</comment>
<evidence type="ECO:0000256" key="5">
    <source>
        <dbReference type="ARBA" id="ARBA00022676"/>
    </source>
</evidence>
<proteinExistence type="inferred from homology"/>
<reference evidence="11 12" key="1">
    <citation type="submission" date="2019-08" db="EMBL/GenBank/DDBJ databases">
        <title>Bradymonadales sp. TMQ4.</title>
        <authorList>
            <person name="Liang Q."/>
        </authorList>
    </citation>
    <scope>NUCLEOTIDE SEQUENCE [LARGE SCALE GENOMIC DNA]</scope>
    <source>
        <strain evidence="11 12">TMQ4</strain>
    </source>
</reference>
<keyword evidence="6 10" id="KW-0808">Transferase</keyword>
<evidence type="ECO:0000313" key="12">
    <source>
        <dbReference type="Proteomes" id="UP000321412"/>
    </source>
</evidence>
<organism evidence="11 12">
    <name type="scientific">Lujinxingia vulgaris</name>
    <dbReference type="NCBI Taxonomy" id="2600176"/>
    <lineage>
        <taxon>Bacteria</taxon>
        <taxon>Deltaproteobacteria</taxon>
        <taxon>Bradymonadales</taxon>
        <taxon>Lujinxingiaceae</taxon>
        <taxon>Lujinxingia</taxon>
    </lineage>
</organism>
<dbReference type="EC" id="2.4.1.25" evidence="3 10"/>
<evidence type="ECO:0000313" key="11">
    <source>
        <dbReference type="EMBL" id="TXD34184.1"/>
    </source>
</evidence>
<dbReference type="Pfam" id="PF02446">
    <property type="entry name" value="Glyco_hydro_77"/>
    <property type="match status" value="1"/>
</dbReference>
<dbReference type="InterPro" id="IPR017853">
    <property type="entry name" value="GH"/>
</dbReference>
<dbReference type="AlphaFoldDB" id="A0A5C6WXL9"/>
<dbReference type="PANTHER" id="PTHR32438">
    <property type="entry name" value="4-ALPHA-GLUCANOTRANSFERASE DPE1, CHLOROPLASTIC/AMYLOPLASTIC"/>
    <property type="match status" value="1"/>
</dbReference>
<evidence type="ECO:0000256" key="10">
    <source>
        <dbReference type="RuleBase" id="RU361207"/>
    </source>
</evidence>
<dbReference type="NCBIfam" id="NF011080">
    <property type="entry name" value="PRK14508.1-3"/>
    <property type="match status" value="1"/>
</dbReference>
<dbReference type="Gene3D" id="3.20.20.80">
    <property type="entry name" value="Glycosidases"/>
    <property type="match status" value="1"/>
</dbReference>
<evidence type="ECO:0000256" key="9">
    <source>
        <dbReference type="ARBA" id="ARBA00031501"/>
    </source>
</evidence>
<evidence type="ECO:0000256" key="4">
    <source>
        <dbReference type="ARBA" id="ARBA00020295"/>
    </source>
</evidence>
<dbReference type="SUPFAM" id="SSF51445">
    <property type="entry name" value="(Trans)glycosidases"/>
    <property type="match status" value="1"/>
</dbReference>
<dbReference type="EMBL" id="VOSM01000015">
    <property type="protein sequence ID" value="TXD34184.1"/>
    <property type="molecule type" value="Genomic_DNA"/>
</dbReference>
<dbReference type="Proteomes" id="UP000321412">
    <property type="component" value="Unassembled WGS sequence"/>
</dbReference>
<dbReference type="InterPro" id="IPR003385">
    <property type="entry name" value="Glyco_hydro_77"/>
</dbReference>
<keyword evidence="7 10" id="KW-0119">Carbohydrate metabolism</keyword>
<evidence type="ECO:0000256" key="6">
    <source>
        <dbReference type="ARBA" id="ARBA00022679"/>
    </source>
</evidence>